<dbReference type="AlphaFoldDB" id="A0A931F9B3"/>
<accession>A0A931F9B3</accession>
<dbReference type="Proteomes" id="UP000621436">
    <property type="component" value="Unassembled WGS sequence"/>
</dbReference>
<organism evidence="1 2">
    <name type="scientific">Halonatronomonas betaini</name>
    <dbReference type="NCBI Taxonomy" id="2778430"/>
    <lineage>
        <taxon>Bacteria</taxon>
        <taxon>Bacillati</taxon>
        <taxon>Bacillota</taxon>
        <taxon>Clostridia</taxon>
        <taxon>Halanaerobiales</taxon>
        <taxon>Halarsenatibacteraceae</taxon>
        <taxon>Halonatronomonas</taxon>
    </lineage>
</organism>
<dbReference type="Gene3D" id="1.50.10.10">
    <property type="match status" value="1"/>
</dbReference>
<comment type="caution">
    <text evidence="1">The sequence shown here is derived from an EMBL/GenBank/DDBJ whole genome shotgun (WGS) entry which is preliminary data.</text>
</comment>
<dbReference type="SUPFAM" id="SSF48208">
    <property type="entry name" value="Six-hairpin glycosidases"/>
    <property type="match status" value="1"/>
</dbReference>
<dbReference type="InterPro" id="IPR037018">
    <property type="entry name" value="GH65_N"/>
</dbReference>
<dbReference type="RefSeq" id="WP_270453063.1">
    <property type="nucleotide sequence ID" value="NZ_JADPIE010000002.1"/>
</dbReference>
<dbReference type="EMBL" id="JADPIE010000002">
    <property type="protein sequence ID" value="MBF8436259.1"/>
    <property type="molecule type" value="Genomic_DNA"/>
</dbReference>
<protein>
    <recommendedName>
        <fullName evidence="3">Cellobiose phosphorylase</fullName>
    </recommendedName>
</protein>
<gene>
    <name evidence="1" type="ORF">I0Q91_04140</name>
</gene>
<keyword evidence="2" id="KW-1185">Reference proteome</keyword>
<name>A0A931F9B3_9FIRM</name>
<dbReference type="GO" id="GO:0003824">
    <property type="term" value="F:catalytic activity"/>
    <property type="evidence" value="ECO:0007669"/>
    <property type="project" value="UniProtKB-ARBA"/>
</dbReference>
<sequence>MTEEYQLNGQGHFIIKNYQNKKTFASFLPGIAGKLGIPIWAFYVNRGQGIASFGSENKDSSIMEFYPANKSYQNVATKGFRTFFKLKDTKNGTIYEPFRNLNENITTEMIIAPHALTIKEINQELKLKIEVKYFILPNENFGSLIRRVSVRNLSNQPQQIEILDGMPILVPYGIEHGALKDVSQTISAWSKVYGFEDKTPFYRLRATAEDEAEIKKMTAGNFYFAFTSKADSKQLLTPLVDRDVIFAEKTGLEDPLGFKRNELADYQDEQILENRFPAAMAATSITLRPAETIKINSAFGHLADQSRLAEVKDKIMTEDYLNNKEAETENIHKYYGDNILTVSGNSELDAYSSQTFLDNLLRGGFPISLGEKENKTTYHIFSRKHGDLERDYNDFLLEPTYYSQGNGNYRDINQNRRSDNFFNPEVKEDNIKTFANLIQADGYNPLVIEGSKFIISRQEARDKIKTQLKSKNSTSLLNRLEKPFTPGQIAVFIENHRIELKQDLESFIDLVIDNSSSWTEAKFGEGYWIDHWTYNLDLIENYLAVYPDKELELLFKDRTYTFYDNHVKVLPRSKKYQLTENGPRQYNALKEDEAKKEEIANREKFPYYQRTENGEIYYTDLTTKLLTLIINKISTLDPAGTGIEMEANKPGWYDALNGLPGIFGSSIAETMELQRLVEFLSEKLNNLSSQVTGVGLPEEVAEFFNKINQLLEDWKDNQNNFNYWQKATKAREDYRDRVFNSFSGDETQLTISEIQDFLELANQKLIAAVNSAREDSGLYTMYYSYEAVDYEKTGELPDSGRPLLEINEFKQHRLPAFLEGQVRAMKVLKSKEQARNLHQSVQKSELYDQPLKMYRVNESLSDQSHEIGRARAFSPGWLENGSIWLHMEYKYLLELIKSGLYEEYYQAIEGALVPFQDPETYGRSILENSSFILSSLNNDSKNHGRGYIARLSGSTAEYLHIWSLMAFGPKPFKLNNDELIYSPEPALKSDLFTTRSKQVKLQVSETESEEIEIPENAFAHRFLGHTLVVYHNPDRKDTFGQNKAEIKRYVVTTERGTKIKVEATDIKGALAHRIRDLEIKQIDIFLK</sequence>
<proteinExistence type="predicted"/>
<reference evidence="1" key="1">
    <citation type="submission" date="2020-11" db="EMBL/GenBank/DDBJ databases">
        <title>Halonatronomonas betainensis gen. nov., sp. nov. a novel haloalkaliphilic representative of the family Halanaerobiacae capable of betaine degradation.</title>
        <authorList>
            <person name="Boltyanskaya Y."/>
            <person name="Kevbrin V."/>
            <person name="Detkova E."/>
            <person name="Grouzdev D.S."/>
            <person name="Koziaeva V."/>
            <person name="Zhilina T."/>
        </authorList>
    </citation>
    <scope>NUCLEOTIDE SEQUENCE</scope>
    <source>
        <strain evidence="1">Z-7014</strain>
    </source>
</reference>
<dbReference type="InterPro" id="IPR012341">
    <property type="entry name" value="6hp_glycosidase-like_sf"/>
</dbReference>
<dbReference type="InterPro" id="IPR008928">
    <property type="entry name" value="6-hairpin_glycosidase_sf"/>
</dbReference>
<evidence type="ECO:0000313" key="1">
    <source>
        <dbReference type="EMBL" id="MBF8436259.1"/>
    </source>
</evidence>
<dbReference type="GO" id="GO:0005975">
    <property type="term" value="P:carbohydrate metabolic process"/>
    <property type="evidence" value="ECO:0007669"/>
    <property type="project" value="InterPro"/>
</dbReference>
<dbReference type="Gene3D" id="2.70.98.40">
    <property type="entry name" value="Glycoside hydrolase, family 65, N-terminal domain"/>
    <property type="match status" value="1"/>
</dbReference>
<evidence type="ECO:0008006" key="3">
    <source>
        <dbReference type="Google" id="ProtNLM"/>
    </source>
</evidence>
<evidence type="ECO:0000313" key="2">
    <source>
        <dbReference type="Proteomes" id="UP000621436"/>
    </source>
</evidence>